<reference evidence="1 2" key="1">
    <citation type="submission" date="2015-09" db="EMBL/GenBank/DDBJ databases">
        <authorList>
            <consortium name="Pathogen Informatics"/>
        </authorList>
    </citation>
    <scope>NUCLEOTIDE SEQUENCE [LARGE SCALE GENOMIC DNA]</scope>
    <source>
        <strain evidence="1 2">2789STDY5834856</strain>
    </source>
</reference>
<protein>
    <submittedName>
        <fullName evidence="1">Uncharacterized protein</fullName>
    </submittedName>
</protein>
<gene>
    <name evidence="1" type="ORF">ERS852471_00750</name>
</gene>
<evidence type="ECO:0000313" key="1">
    <source>
        <dbReference type="EMBL" id="CUN97950.1"/>
    </source>
</evidence>
<sequence length="55" mass="6648">MVEGKFNNKQLVLNKREREVFYNRFLDMEERFEGALIDFREGKVNLENITNDISH</sequence>
<dbReference type="EMBL" id="CYZX01000004">
    <property type="protein sequence ID" value="CUN97950.1"/>
    <property type="molecule type" value="Genomic_DNA"/>
</dbReference>
<accession>A0A174BDW1</accession>
<evidence type="ECO:0000313" key="2">
    <source>
        <dbReference type="Proteomes" id="UP000095594"/>
    </source>
</evidence>
<proteinExistence type="predicted"/>
<dbReference type="AlphaFoldDB" id="A0A174BDW1"/>
<dbReference type="RefSeq" id="WP_156334251.1">
    <property type="nucleotide sequence ID" value="NZ_CABIXQ010000004.1"/>
</dbReference>
<organism evidence="1 2">
    <name type="scientific">Clostridium disporicum</name>
    <dbReference type="NCBI Taxonomy" id="84024"/>
    <lineage>
        <taxon>Bacteria</taxon>
        <taxon>Bacillati</taxon>
        <taxon>Bacillota</taxon>
        <taxon>Clostridia</taxon>
        <taxon>Eubacteriales</taxon>
        <taxon>Clostridiaceae</taxon>
        <taxon>Clostridium</taxon>
    </lineage>
</organism>
<name>A0A174BDW1_9CLOT</name>
<dbReference type="Proteomes" id="UP000095594">
    <property type="component" value="Unassembled WGS sequence"/>
</dbReference>